<dbReference type="CDD" id="cd04664">
    <property type="entry name" value="NUDIX_DHNTPase_like"/>
    <property type="match status" value="1"/>
</dbReference>
<dbReference type="PROSITE" id="PS51462">
    <property type="entry name" value="NUDIX"/>
    <property type="match status" value="1"/>
</dbReference>
<evidence type="ECO:0000256" key="2">
    <source>
        <dbReference type="ARBA" id="ARBA00022801"/>
    </source>
</evidence>
<evidence type="ECO:0000259" key="3">
    <source>
        <dbReference type="PROSITE" id="PS51462"/>
    </source>
</evidence>
<dbReference type="InterPro" id="IPR020084">
    <property type="entry name" value="NUDIX_hydrolase_CS"/>
</dbReference>
<evidence type="ECO:0000313" key="5">
    <source>
        <dbReference type="Proteomes" id="UP001298424"/>
    </source>
</evidence>
<reference evidence="4 5" key="1">
    <citation type="submission" date="2022-02" db="EMBL/GenBank/DDBJ databases">
        <title>Genome sequence data of Kingella unionensis sp. nov. strain CICC 24913 (CCUG 75125).</title>
        <authorList>
            <person name="Xiao M."/>
        </authorList>
    </citation>
    <scope>NUCLEOTIDE SEQUENCE [LARGE SCALE GENOMIC DNA]</scope>
    <source>
        <strain evidence="4 5">CICC 24913</strain>
    </source>
</reference>
<sequence>MQPETPKPPKRPVSVLVLLHDGQGSALLLERADRAGYWQSVTGSLEAGETPFQAALRETAEETGLILSADQLRDWQHHTEYEIYSHWRHRYPPGTTRNTEHWFSARVADPAQVRLSAEHTASRWLPLAEAAAIVFSPSNRDALLRLAAEEVA</sequence>
<keyword evidence="2 4" id="KW-0378">Hydrolase</keyword>
<name>A0ABS9NKP7_9NEIS</name>
<proteinExistence type="predicted"/>
<protein>
    <submittedName>
        <fullName evidence="4">Dihydroneopterin triphosphate diphosphatase</fullName>
        <ecNumber evidence="4">3.6.1.67</ecNumber>
    </submittedName>
</protein>
<comment type="cofactor">
    <cofactor evidence="1">
        <name>Mg(2+)</name>
        <dbReference type="ChEBI" id="CHEBI:18420"/>
    </cofactor>
</comment>
<dbReference type="SUPFAM" id="SSF55811">
    <property type="entry name" value="Nudix"/>
    <property type="match status" value="1"/>
</dbReference>
<feature type="domain" description="Nudix hydrolase" evidence="3">
    <location>
        <begin position="9"/>
        <end position="148"/>
    </location>
</feature>
<dbReference type="RefSeq" id="WP_238745664.1">
    <property type="nucleotide sequence ID" value="NZ_JAKOOW010000008.1"/>
</dbReference>
<evidence type="ECO:0000313" key="4">
    <source>
        <dbReference type="EMBL" id="MCG6503364.1"/>
    </source>
</evidence>
<dbReference type="Gene3D" id="3.90.79.10">
    <property type="entry name" value="Nucleoside Triphosphate Pyrophosphohydrolase"/>
    <property type="match status" value="1"/>
</dbReference>
<organism evidence="4 5">
    <name type="scientific">Kingella pumchi</name>
    <dbReference type="NCBI Taxonomy" id="2779506"/>
    <lineage>
        <taxon>Bacteria</taxon>
        <taxon>Pseudomonadati</taxon>
        <taxon>Pseudomonadota</taxon>
        <taxon>Betaproteobacteria</taxon>
        <taxon>Neisseriales</taxon>
        <taxon>Neisseriaceae</taxon>
        <taxon>Kingella</taxon>
    </lineage>
</organism>
<dbReference type="PRINTS" id="PR01404">
    <property type="entry name" value="NPPPHYDRLASE"/>
</dbReference>
<dbReference type="PANTHER" id="PTHR43736:SF1">
    <property type="entry name" value="DIHYDRONEOPTERIN TRIPHOSPHATE DIPHOSPHATASE"/>
    <property type="match status" value="1"/>
</dbReference>
<dbReference type="Proteomes" id="UP001298424">
    <property type="component" value="Unassembled WGS sequence"/>
</dbReference>
<dbReference type="NCBIfam" id="NF006961">
    <property type="entry name" value="PRK09438.1"/>
    <property type="match status" value="1"/>
</dbReference>
<dbReference type="EC" id="3.6.1.67" evidence="4"/>
<dbReference type="GO" id="GO:0019177">
    <property type="term" value="F:dihydroneopterin triphosphate pyrophosphohydrolase activity"/>
    <property type="evidence" value="ECO:0007669"/>
    <property type="project" value="UniProtKB-EC"/>
</dbReference>
<keyword evidence="5" id="KW-1185">Reference proteome</keyword>
<comment type="caution">
    <text evidence="4">The sequence shown here is derived from an EMBL/GenBank/DDBJ whole genome shotgun (WGS) entry which is preliminary data.</text>
</comment>
<dbReference type="PANTHER" id="PTHR43736">
    <property type="entry name" value="ADP-RIBOSE PYROPHOSPHATASE"/>
    <property type="match status" value="1"/>
</dbReference>
<dbReference type="PROSITE" id="PS00893">
    <property type="entry name" value="NUDIX_BOX"/>
    <property type="match status" value="1"/>
</dbReference>
<dbReference type="EMBL" id="JAKOOW010000008">
    <property type="protein sequence ID" value="MCG6503364.1"/>
    <property type="molecule type" value="Genomic_DNA"/>
</dbReference>
<dbReference type="InterPro" id="IPR003564">
    <property type="entry name" value="DHNTPase"/>
</dbReference>
<dbReference type="InterPro" id="IPR000086">
    <property type="entry name" value="NUDIX_hydrolase_dom"/>
</dbReference>
<evidence type="ECO:0000256" key="1">
    <source>
        <dbReference type="ARBA" id="ARBA00001946"/>
    </source>
</evidence>
<dbReference type="InterPro" id="IPR015797">
    <property type="entry name" value="NUDIX_hydrolase-like_dom_sf"/>
</dbReference>
<accession>A0ABS9NKP7</accession>
<gene>
    <name evidence="4" type="primary">nudB</name>
    <name evidence="4" type="ORF">MB824_02495</name>
</gene>
<dbReference type="Pfam" id="PF00293">
    <property type="entry name" value="NUDIX"/>
    <property type="match status" value="1"/>
</dbReference>